<feature type="domain" description="YbaK/aminoacyl-tRNA synthetase-associated" evidence="1">
    <location>
        <begin position="23"/>
        <end position="139"/>
    </location>
</feature>
<dbReference type="SUPFAM" id="SSF55826">
    <property type="entry name" value="YbaK/ProRS associated domain"/>
    <property type="match status" value="1"/>
</dbReference>
<dbReference type="Gene3D" id="3.90.960.10">
    <property type="entry name" value="YbaK/aminoacyl-tRNA synthetase-associated domain"/>
    <property type="match status" value="1"/>
</dbReference>
<proteinExistence type="predicted"/>
<organism evidence="2 3">
    <name type="scientific">Thalassotalea litorea</name>
    <dbReference type="NCBI Taxonomy" id="2020715"/>
    <lineage>
        <taxon>Bacteria</taxon>
        <taxon>Pseudomonadati</taxon>
        <taxon>Pseudomonadota</taxon>
        <taxon>Gammaproteobacteria</taxon>
        <taxon>Alteromonadales</taxon>
        <taxon>Colwelliaceae</taxon>
        <taxon>Thalassotalea</taxon>
    </lineage>
</organism>
<sequence>MTISTTLESYLDEHNIPFQSVIHPHSSSSISTAISANVPLQQIAKAVVLEDHEGRHLLAVLPANYKISLSALNDELLATYRLAREQEVYTMFEDCEHGAIPALGAAYHINTVCEQALDELDHVYIEAGDHHTLIKVDKENFHQLMKESKHMHFSRQVIH</sequence>
<keyword evidence="3" id="KW-1185">Reference proteome</keyword>
<accession>A0A5R9IS93</accession>
<gene>
    <name evidence="2" type="ORF">FE810_03525</name>
</gene>
<dbReference type="Proteomes" id="UP000307790">
    <property type="component" value="Unassembled WGS sequence"/>
</dbReference>
<reference evidence="2 3" key="1">
    <citation type="submission" date="2019-05" db="EMBL/GenBank/DDBJ databases">
        <title>Genome sequences of Thalassotalea litorea 1K03283.</title>
        <authorList>
            <person name="Zhang D."/>
        </authorList>
    </citation>
    <scope>NUCLEOTIDE SEQUENCE [LARGE SCALE GENOMIC DNA]</scope>
    <source>
        <strain evidence="2 3">MCCC 1K03283</strain>
    </source>
</reference>
<dbReference type="EMBL" id="VCBC01000003">
    <property type="protein sequence ID" value="TLU67363.1"/>
    <property type="molecule type" value="Genomic_DNA"/>
</dbReference>
<evidence type="ECO:0000313" key="3">
    <source>
        <dbReference type="Proteomes" id="UP000307790"/>
    </source>
</evidence>
<dbReference type="Pfam" id="PF04073">
    <property type="entry name" value="tRNA_edit"/>
    <property type="match status" value="1"/>
</dbReference>
<dbReference type="InterPro" id="IPR007214">
    <property type="entry name" value="YbaK/aa-tRNA-synth-assoc-dom"/>
</dbReference>
<evidence type="ECO:0000259" key="1">
    <source>
        <dbReference type="Pfam" id="PF04073"/>
    </source>
</evidence>
<protein>
    <submittedName>
        <fullName evidence="2">YbaK/EbsC family protein</fullName>
    </submittedName>
</protein>
<dbReference type="GO" id="GO:0002161">
    <property type="term" value="F:aminoacyl-tRNA deacylase activity"/>
    <property type="evidence" value="ECO:0007669"/>
    <property type="project" value="InterPro"/>
</dbReference>
<dbReference type="InterPro" id="IPR036754">
    <property type="entry name" value="YbaK/aa-tRNA-synt-asso_dom_sf"/>
</dbReference>
<dbReference type="AlphaFoldDB" id="A0A5R9IS93"/>
<comment type="caution">
    <text evidence="2">The sequence shown here is derived from an EMBL/GenBank/DDBJ whole genome shotgun (WGS) entry which is preliminary data.</text>
</comment>
<dbReference type="CDD" id="cd04332">
    <property type="entry name" value="YbaK_like"/>
    <property type="match status" value="1"/>
</dbReference>
<evidence type="ECO:0000313" key="2">
    <source>
        <dbReference type="EMBL" id="TLU67363.1"/>
    </source>
</evidence>
<dbReference type="RefSeq" id="WP_138318645.1">
    <property type="nucleotide sequence ID" value="NZ_VCBC01000003.1"/>
</dbReference>
<name>A0A5R9IS93_9GAMM</name>
<dbReference type="OrthoDB" id="9786549at2"/>